<dbReference type="EMBL" id="LGRX02025551">
    <property type="protein sequence ID" value="KAK3252217.1"/>
    <property type="molecule type" value="Genomic_DNA"/>
</dbReference>
<proteinExistence type="predicted"/>
<dbReference type="SUPFAM" id="SSF52833">
    <property type="entry name" value="Thioredoxin-like"/>
    <property type="match status" value="1"/>
</dbReference>
<dbReference type="PROSITE" id="PS51354">
    <property type="entry name" value="GLUTAREDOXIN_2"/>
    <property type="match status" value="1"/>
</dbReference>
<evidence type="ECO:0000313" key="2">
    <source>
        <dbReference type="EMBL" id="KAK3252217.1"/>
    </source>
</evidence>
<dbReference type="GO" id="GO:0005737">
    <property type="term" value="C:cytoplasm"/>
    <property type="evidence" value="ECO:0007669"/>
    <property type="project" value="TreeGrafter"/>
</dbReference>
<gene>
    <name evidence="3" type="ORF">CYMTET_30331</name>
    <name evidence="2" type="ORF">CYMTET_38476</name>
</gene>
<dbReference type="PANTHER" id="PTHR45694">
    <property type="entry name" value="GLUTAREDOXIN 2"/>
    <property type="match status" value="1"/>
</dbReference>
<dbReference type="Gene3D" id="3.40.30.10">
    <property type="entry name" value="Glutaredoxin"/>
    <property type="match status" value="1"/>
</dbReference>
<reference evidence="2 4" key="1">
    <citation type="journal article" date="2015" name="Genome Biol. Evol.">
        <title>Comparative Genomics of a Bacterivorous Green Alga Reveals Evolutionary Causalities and Consequences of Phago-Mixotrophic Mode of Nutrition.</title>
        <authorList>
            <person name="Burns J.A."/>
            <person name="Paasch A."/>
            <person name="Narechania A."/>
            <person name="Kim E."/>
        </authorList>
    </citation>
    <scope>NUCLEOTIDE SEQUENCE [LARGE SCALE GENOMIC DNA]</scope>
    <source>
        <strain evidence="2">PLY_AMNH</strain>
    </source>
</reference>
<dbReference type="EMBL" id="LGRX02017462">
    <property type="protein sequence ID" value="KAK3260733.1"/>
    <property type="molecule type" value="Genomic_DNA"/>
</dbReference>
<dbReference type="GO" id="GO:0015038">
    <property type="term" value="F:glutathione disulfide oxidoreductase activity"/>
    <property type="evidence" value="ECO:0007669"/>
    <property type="project" value="TreeGrafter"/>
</dbReference>
<feature type="domain" description="Glutaredoxin" evidence="1">
    <location>
        <begin position="91"/>
        <end position="160"/>
    </location>
</feature>
<dbReference type="Pfam" id="PF00462">
    <property type="entry name" value="Glutaredoxin"/>
    <property type="match status" value="1"/>
</dbReference>
<name>A0AAE0F5N3_9CHLO</name>
<dbReference type="Proteomes" id="UP001190700">
    <property type="component" value="Unassembled WGS sequence"/>
</dbReference>
<evidence type="ECO:0000259" key="1">
    <source>
        <dbReference type="Pfam" id="PF00462"/>
    </source>
</evidence>
<dbReference type="InterPro" id="IPR036249">
    <property type="entry name" value="Thioredoxin-like_sf"/>
</dbReference>
<evidence type="ECO:0000313" key="4">
    <source>
        <dbReference type="Proteomes" id="UP001190700"/>
    </source>
</evidence>
<keyword evidence="4" id="KW-1185">Reference proteome</keyword>
<evidence type="ECO:0000313" key="3">
    <source>
        <dbReference type="EMBL" id="KAK3260733.1"/>
    </source>
</evidence>
<dbReference type="InterPro" id="IPR002109">
    <property type="entry name" value="Glutaredoxin"/>
</dbReference>
<reference evidence="2" key="2">
    <citation type="submission" date="2023-06" db="EMBL/GenBank/DDBJ databases">
        <title>Long-read-based genome assembly of the green algal bacterivore Cymbomonas tetramitiformis.</title>
        <authorList>
            <person name="Gyaltshen Y."/>
            <person name="Rozenberg A."/>
            <person name="Paasch A."/>
            <person name="Burns J.A."/>
            <person name="Warring S."/>
            <person name="Larson R."/>
            <person name="Maurer-Alcala X."/>
            <person name="Dacks J."/>
            <person name="Kim E."/>
        </authorList>
    </citation>
    <scope>NUCLEOTIDE SEQUENCE</scope>
    <source>
        <strain evidence="2">PLY_AMNH</strain>
    </source>
</reference>
<dbReference type="PANTHER" id="PTHR45694:SF18">
    <property type="entry name" value="GLUTAREDOXIN-1-RELATED"/>
    <property type="match status" value="1"/>
</dbReference>
<dbReference type="AlphaFoldDB" id="A0AAE0F5N3"/>
<sequence length="203" mass="21204">MALSVTAARPSLKFSNAGSFRARTNALATARKTTFVVTAEAKTPSPALKVGSGITKLLKPFFAATAKIQAGDYDQEAVAESIEADVNSDQVVVYSYSLSPFCTEAVDLLESAGAEPTVIELGKEWIPGLLDSDGAAVRCELGQMTGQTSMPHIFINGESIGGLHSGTPGLAALLEDGTLEEMLNPPKPVKTGGSNPFAKLFSR</sequence>
<protein>
    <recommendedName>
        <fullName evidence="1">Glutaredoxin domain-containing protein</fullName>
    </recommendedName>
</protein>
<accession>A0AAE0F5N3</accession>
<organism evidence="2 4">
    <name type="scientific">Cymbomonas tetramitiformis</name>
    <dbReference type="NCBI Taxonomy" id="36881"/>
    <lineage>
        <taxon>Eukaryota</taxon>
        <taxon>Viridiplantae</taxon>
        <taxon>Chlorophyta</taxon>
        <taxon>Pyramimonadophyceae</taxon>
        <taxon>Pyramimonadales</taxon>
        <taxon>Pyramimonadaceae</taxon>
        <taxon>Cymbomonas</taxon>
    </lineage>
</organism>
<comment type="caution">
    <text evidence="2">The sequence shown here is derived from an EMBL/GenBank/DDBJ whole genome shotgun (WGS) entry which is preliminary data.</text>
</comment>
<dbReference type="GO" id="GO:0034599">
    <property type="term" value="P:cellular response to oxidative stress"/>
    <property type="evidence" value="ECO:0007669"/>
    <property type="project" value="TreeGrafter"/>
</dbReference>